<accession>A0ABS1FY79</accession>
<sequence length="306" mass="34947">MKKLLLGLIIVLSVSCIRAQKIDTTYIRPYPQKYRISGYLSTSSLEIDDTERHYTPNYPLNTGIGFAIKNTIVGVQLGYGFIPLTDKKKYGKTKTRDFQIHHYGRKMIFDIFFQDYRGFYVDKGKDQDPEMFRSMSVKQIGMEATYLFNGKRFSSKAAFDLDEIQVHSTGSWLVGSGGYYYQLKGMERSGMDGTYGLENFQLGINGGYAYSWVVSKRWMMTGTIQAGANFGNAPKLLKKGKVEVYPTAFARIAGNYHKNNWGISFAILINNKIVYPVKREELNLTAITMQLSYVKHLDDLFKSKKK</sequence>
<dbReference type="EMBL" id="JAENHK010000010">
    <property type="protein sequence ID" value="MBK1897384.1"/>
    <property type="molecule type" value="Genomic_DNA"/>
</dbReference>
<name>A0ABS1FY79_9FLAO</name>
<dbReference type="InterPro" id="IPR025535">
    <property type="entry name" value="DUF4421"/>
</dbReference>
<keyword evidence="2" id="KW-1185">Reference proteome</keyword>
<proteinExistence type="predicted"/>
<dbReference type="Pfam" id="PF14391">
    <property type="entry name" value="DUF4421"/>
    <property type="match status" value="1"/>
</dbReference>
<organism evidence="1 2">
    <name type="scientific">Chryseobacterium paridis</name>
    <dbReference type="NCBI Taxonomy" id="2800328"/>
    <lineage>
        <taxon>Bacteria</taxon>
        <taxon>Pseudomonadati</taxon>
        <taxon>Bacteroidota</taxon>
        <taxon>Flavobacteriia</taxon>
        <taxon>Flavobacteriales</taxon>
        <taxon>Weeksellaceae</taxon>
        <taxon>Chryseobacterium group</taxon>
        <taxon>Chryseobacterium</taxon>
    </lineage>
</organism>
<evidence type="ECO:0000313" key="1">
    <source>
        <dbReference type="EMBL" id="MBK1897384.1"/>
    </source>
</evidence>
<gene>
    <name evidence="1" type="ORF">JHL15_16585</name>
</gene>
<reference evidence="2" key="1">
    <citation type="submission" date="2021-01" db="EMBL/GenBank/DDBJ databases">
        <title>Genome public.</title>
        <authorList>
            <person name="Liu C."/>
            <person name="Sun Q."/>
        </authorList>
    </citation>
    <scope>NUCLEOTIDE SEQUENCE [LARGE SCALE GENOMIC DNA]</scope>
    <source>
        <strain evidence="2">YIM B02567</strain>
    </source>
</reference>
<protein>
    <submittedName>
        <fullName evidence="1">DUF4421 family protein</fullName>
    </submittedName>
</protein>
<dbReference type="PROSITE" id="PS51257">
    <property type="entry name" value="PROKAR_LIPOPROTEIN"/>
    <property type="match status" value="1"/>
</dbReference>
<comment type="caution">
    <text evidence="1">The sequence shown here is derived from an EMBL/GenBank/DDBJ whole genome shotgun (WGS) entry which is preliminary data.</text>
</comment>
<dbReference type="Proteomes" id="UP000628669">
    <property type="component" value="Unassembled WGS sequence"/>
</dbReference>
<dbReference type="RefSeq" id="WP_200247540.1">
    <property type="nucleotide sequence ID" value="NZ_JAENHK010000010.1"/>
</dbReference>
<evidence type="ECO:0000313" key="2">
    <source>
        <dbReference type="Proteomes" id="UP000628669"/>
    </source>
</evidence>